<protein>
    <recommendedName>
        <fullName evidence="4">Outer membrane protein beta-barrel domain-containing protein</fullName>
    </recommendedName>
</protein>
<dbReference type="RefSeq" id="WP_014220804.1">
    <property type="nucleotide sequence ID" value="NZ_LWBO01000044.1"/>
</dbReference>
<evidence type="ECO:0000313" key="2">
    <source>
        <dbReference type="EMBL" id="OQP42500.1"/>
    </source>
</evidence>
<feature type="chain" id="PRO_5046168751" description="Outer membrane protein beta-barrel domain-containing protein" evidence="1">
    <location>
        <begin position="19"/>
        <end position="229"/>
    </location>
</feature>
<keyword evidence="3" id="KW-1185">Reference proteome</keyword>
<keyword evidence="1" id="KW-0732">Signal</keyword>
<dbReference type="InterPro" id="IPR021958">
    <property type="entry name" value="DUF3575"/>
</dbReference>
<name>A0ABX3NPY1_9BACT</name>
<comment type="caution">
    <text evidence="2">The sequence shown here is derived from an EMBL/GenBank/DDBJ whole genome shotgun (WGS) entry which is preliminary data.</text>
</comment>
<gene>
    <name evidence="2" type="ORF">A4D02_13105</name>
</gene>
<accession>A0ABX3NPY1</accession>
<dbReference type="EMBL" id="LWBO01000044">
    <property type="protein sequence ID" value="OQP42500.1"/>
    <property type="molecule type" value="Genomic_DNA"/>
</dbReference>
<reference evidence="2 3" key="1">
    <citation type="submission" date="2016-04" db="EMBL/GenBank/DDBJ databases">
        <authorList>
            <person name="Chen L."/>
            <person name="Zhuang W."/>
            <person name="Wang G."/>
        </authorList>
    </citation>
    <scope>NUCLEOTIDE SEQUENCE [LARGE SCALE GENOMIC DNA]</scope>
    <source>
        <strain evidence="3">GR20</strain>
    </source>
</reference>
<evidence type="ECO:0000313" key="3">
    <source>
        <dbReference type="Proteomes" id="UP000192277"/>
    </source>
</evidence>
<organism evidence="2 3">
    <name type="scientific">Niastella koreensis</name>
    <dbReference type="NCBI Taxonomy" id="354356"/>
    <lineage>
        <taxon>Bacteria</taxon>
        <taxon>Pseudomonadati</taxon>
        <taxon>Bacteroidota</taxon>
        <taxon>Chitinophagia</taxon>
        <taxon>Chitinophagales</taxon>
        <taxon>Chitinophagaceae</taxon>
        <taxon>Niastella</taxon>
    </lineage>
</organism>
<evidence type="ECO:0008006" key="4">
    <source>
        <dbReference type="Google" id="ProtNLM"/>
    </source>
</evidence>
<evidence type="ECO:0000256" key="1">
    <source>
        <dbReference type="SAM" id="SignalP"/>
    </source>
</evidence>
<proteinExistence type="predicted"/>
<dbReference type="Pfam" id="PF12099">
    <property type="entry name" value="DUF3575"/>
    <property type="match status" value="1"/>
</dbReference>
<feature type="signal peptide" evidence="1">
    <location>
        <begin position="1"/>
        <end position="18"/>
    </location>
</feature>
<dbReference type="Proteomes" id="UP000192277">
    <property type="component" value="Unassembled WGS sequence"/>
</dbReference>
<sequence length="229" mass="26157">MRISFIIPFLLASQFCLAQTDTTIIDNKICIKINPLAFIDTYGGCSYRLGAEFKVTHNIAFSFELGKYYDYGLGQKSLMIHPNGFIIRPEIKYYLNKYKLSTGKYVSLDVFYKKINFDHKDSISLPSTPIFEKQYTIWKDIYGINAKYGYLIVHKKKFVFEWYVGGGFRCIKGHNSLSSDEDKHVLTGDGHGGYADEGQRIIKGVWPNIMLGFKIGYSVKSKGFKLVKG</sequence>